<protein>
    <recommendedName>
        <fullName evidence="3">Lipoprotein</fullName>
    </recommendedName>
</protein>
<name>A0ABW4QF93_9BACL</name>
<accession>A0ABW4QF93</accession>
<evidence type="ECO:0008006" key="3">
    <source>
        <dbReference type="Google" id="ProtNLM"/>
    </source>
</evidence>
<dbReference type="Proteomes" id="UP001597273">
    <property type="component" value="Unassembled WGS sequence"/>
</dbReference>
<reference evidence="2" key="1">
    <citation type="journal article" date="2019" name="Int. J. Syst. Evol. Microbiol.">
        <title>The Global Catalogue of Microorganisms (GCM) 10K type strain sequencing project: providing services to taxonomists for standard genome sequencing and annotation.</title>
        <authorList>
            <consortium name="The Broad Institute Genomics Platform"/>
            <consortium name="The Broad Institute Genome Sequencing Center for Infectious Disease"/>
            <person name="Wu L."/>
            <person name="Ma J."/>
        </authorList>
    </citation>
    <scope>NUCLEOTIDE SEQUENCE [LARGE SCALE GENOMIC DNA]</scope>
    <source>
        <strain evidence="2">CGMCC 1.15475</strain>
    </source>
</reference>
<proteinExistence type="predicted"/>
<dbReference type="PROSITE" id="PS51257">
    <property type="entry name" value="PROKAR_LIPOPROTEIN"/>
    <property type="match status" value="1"/>
</dbReference>
<evidence type="ECO:0000313" key="1">
    <source>
        <dbReference type="EMBL" id="MFD1862153.1"/>
    </source>
</evidence>
<organism evidence="1 2">
    <name type="scientific">Planococcus chinensis</name>
    <dbReference type="NCBI Taxonomy" id="272917"/>
    <lineage>
        <taxon>Bacteria</taxon>
        <taxon>Bacillati</taxon>
        <taxon>Bacillota</taxon>
        <taxon>Bacilli</taxon>
        <taxon>Bacillales</taxon>
        <taxon>Caryophanaceae</taxon>
        <taxon>Planococcus</taxon>
    </lineage>
</organism>
<evidence type="ECO:0000313" key="2">
    <source>
        <dbReference type="Proteomes" id="UP001597273"/>
    </source>
</evidence>
<keyword evidence="2" id="KW-1185">Reference proteome</keyword>
<dbReference type="EMBL" id="JBHUFW010000004">
    <property type="protein sequence ID" value="MFD1862153.1"/>
    <property type="molecule type" value="Genomic_DNA"/>
</dbReference>
<gene>
    <name evidence="1" type="ORF">ACFSDB_04390</name>
</gene>
<sequence length="159" mass="17591">MKKRILCFGIAGALLLSGCSQEDAHMETQAAHQATKEESANLHLLDQELEDISAEEWESMHLSETDFDQFLSSLPEKDEKGFQEISEVSMKGTDIRIVLNNTNGDTLDNLLSAPFLDAKVRQAYLQSAYFDGRQPAIQIMDSAGTVLSDTDEPLDLAKP</sequence>
<dbReference type="RefSeq" id="WP_204890803.1">
    <property type="nucleotide sequence ID" value="NZ_JBHUFW010000004.1"/>
</dbReference>
<comment type="caution">
    <text evidence="1">The sequence shown here is derived from an EMBL/GenBank/DDBJ whole genome shotgun (WGS) entry which is preliminary data.</text>
</comment>